<comment type="caution">
    <text evidence="2">The sequence shown here is derived from an EMBL/GenBank/DDBJ whole genome shotgun (WGS) entry which is preliminary data.</text>
</comment>
<proteinExistence type="predicted"/>
<dbReference type="AlphaFoldDB" id="A0A5B7GVM3"/>
<dbReference type="Proteomes" id="UP000324222">
    <property type="component" value="Unassembled WGS sequence"/>
</dbReference>
<dbReference type="InterPro" id="IPR006578">
    <property type="entry name" value="MADF-dom"/>
</dbReference>
<keyword evidence="3" id="KW-1185">Reference proteome</keyword>
<evidence type="ECO:0000259" key="1">
    <source>
        <dbReference type="Pfam" id="PF10545"/>
    </source>
</evidence>
<accession>A0A5B7GVM3</accession>
<organism evidence="2 3">
    <name type="scientific">Portunus trituberculatus</name>
    <name type="common">Swimming crab</name>
    <name type="synonym">Neptunus trituberculatus</name>
    <dbReference type="NCBI Taxonomy" id="210409"/>
    <lineage>
        <taxon>Eukaryota</taxon>
        <taxon>Metazoa</taxon>
        <taxon>Ecdysozoa</taxon>
        <taxon>Arthropoda</taxon>
        <taxon>Crustacea</taxon>
        <taxon>Multicrustacea</taxon>
        <taxon>Malacostraca</taxon>
        <taxon>Eumalacostraca</taxon>
        <taxon>Eucarida</taxon>
        <taxon>Decapoda</taxon>
        <taxon>Pleocyemata</taxon>
        <taxon>Brachyura</taxon>
        <taxon>Eubrachyura</taxon>
        <taxon>Portunoidea</taxon>
        <taxon>Portunidae</taxon>
        <taxon>Portuninae</taxon>
        <taxon>Portunus</taxon>
    </lineage>
</organism>
<feature type="domain" description="MADF" evidence="1">
    <location>
        <begin position="5"/>
        <end position="53"/>
    </location>
</feature>
<reference evidence="2 3" key="1">
    <citation type="submission" date="2019-05" db="EMBL/GenBank/DDBJ databases">
        <title>Another draft genome of Portunus trituberculatus and its Hox gene families provides insights of decapod evolution.</title>
        <authorList>
            <person name="Jeong J.-H."/>
            <person name="Song I."/>
            <person name="Kim S."/>
            <person name="Choi T."/>
            <person name="Kim D."/>
            <person name="Ryu S."/>
            <person name="Kim W."/>
        </authorList>
    </citation>
    <scope>NUCLEOTIDE SEQUENCE [LARGE SCALE GENOMIC DNA]</scope>
    <source>
        <tissue evidence="2">Muscle</tissue>
    </source>
</reference>
<protein>
    <recommendedName>
        <fullName evidence="1">MADF domain-containing protein</fullName>
    </recommendedName>
</protein>
<sequence length="159" mass="17599">MKMCHENVQTKYTNLRTSFKRELKKIRTVYSGSEGKSEPVDSQWSLFDSMEFLLDVVEPGPSCTTATFESHTPVTSIQACSPDESTLEEDDNLFPATGNSTFDTNQDVIRIKLGTATSSSEDTYSTSICCPSSAGNPITATTYSYTWFKADTFKKHKSG</sequence>
<name>A0A5B7GVM3_PORTR</name>
<evidence type="ECO:0000313" key="3">
    <source>
        <dbReference type="Proteomes" id="UP000324222"/>
    </source>
</evidence>
<evidence type="ECO:0000313" key="2">
    <source>
        <dbReference type="EMBL" id="MPC60614.1"/>
    </source>
</evidence>
<dbReference type="EMBL" id="VSRR010017720">
    <property type="protein sequence ID" value="MPC60614.1"/>
    <property type="molecule type" value="Genomic_DNA"/>
</dbReference>
<gene>
    <name evidence="2" type="ORF">E2C01_054667</name>
</gene>
<dbReference type="Pfam" id="PF10545">
    <property type="entry name" value="MADF_DNA_bdg"/>
    <property type="match status" value="1"/>
</dbReference>